<dbReference type="EMBL" id="UINC01001116">
    <property type="protein sequence ID" value="SUZ71300.1"/>
    <property type="molecule type" value="Genomic_DNA"/>
</dbReference>
<gene>
    <name evidence="1" type="ORF">METZ01_LOCUS24154</name>
</gene>
<dbReference type="Gene3D" id="2.60.120.620">
    <property type="entry name" value="q2cbj1_9rhob like domain"/>
    <property type="match status" value="1"/>
</dbReference>
<dbReference type="SUPFAM" id="SSF51197">
    <property type="entry name" value="Clavaminate synthase-like"/>
    <property type="match status" value="1"/>
</dbReference>
<evidence type="ECO:0008006" key="2">
    <source>
        <dbReference type="Google" id="ProtNLM"/>
    </source>
</evidence>
<accession>A0A381PWL6</accession>
<dbReference type="Pfam" id="PF05721">
    <property type="entry name" value="PhyH"/>
    <property type="match status" value="1"/>
</dbReference>
<dbReference type="PANTHER" id="PTHR20883:SF48">
    <property type="entry name" value="ECTOINE DIOXYGENASE"/>
    <property type="match status" value="1"/>
</dbReference>
<organism evidence="1">
    <name type="scientific">marine metagenome</name>
    <dbReference type="NCBI Taxonomy" id="408172"/>
    <lineage>
        <taxon>unclassified sequences</taxon>
        <taxon>metagenomes</taxon>
        <taxon>ecological metagenomes</taxon>
    </lineage>
</organism>
<name>A0A381PWL6_9ZZZZ</name>
<protein>
    <recommendedName>
        <fullName evidence="2">Fe2OG dioxygenase domain-containing protein</fullName>
    </recommendedName>
</protein>
<sequence length="298" mass="33895">MVDQRKPLRRETDAPRAVVKSGCYGAVVNSPVLHPLNESFRWQESTLPPRRLDSDQAQQFSEEGFFLLERGFDADEIAQTIEEIDPFEARMEAHLRTQPDGRIYISQADGITFTKHLVQRSEFLRELSHSPVILDLCHDLVGPDVRLYWDQAVYKKPGQPEEFPFHQDNSYTFIEPQQYLTCWIALTDTDENNGCPWVLPGMHRRGTLAHEVTPHGWRCLLPSEDAVPVRARAGDIVVFSSLTPHRTGPNLTDSERKSYILQYAPDGAVLRTSNGEGDVAQNDPDRQYLVLRDGRASL</sequence>
<evidence type="ECO:0000313" key="1">
    <source>
        <dbReference type="EMBL" id="SUZ71300.1"/>
    </source>
</evidence>
<dbReference type="AlphaFoldDB" id="A0A381PWL6"/>
<dbReference type="PANTHER" id="PTHR20883">
    <property type="entry name" value="PHYTANOYL-COA DIOXYGENASE DOMAIN CONTAINING 1"/>
    <property type="match status" value="1"/>
</dbReference>
<dbReference type="InterPro" id="IPR008775">
    <property type="entry name" value="Phytyl_CoA_dOase-like"/>
</dbReference>
<reference evidence="1" key="1">
    <citation type="submission" date="2018-05" db="EMBL/GenBank/DDBJ databases">
        <authorList>
            <person name="Lanie J.A."/>
            <person name="Ng W.-L."/>
            <person name="Kazmierczak K.M."/>
            <person name="Andrzejewski T.M."/>
            <person name="Davidsen T.M."/>
            <person name="Wayne K.J."/>
            <person name="Tettelin H."/>
            <person name="Glass J.I."/>
            <person name="Rusch D."/>
            <person name="Podicherti R."/>
            <person name="Tsui H.-C.T."/>
            <person name="Winkler M.E."/>
        </authorList>
    </citation>
    <scope>NUCLEOTIDE SEQUENCE</scope>
</reference>
<proteinExistence type="predicted"/>
<dbReference type="GO" id="GO:0046872">
    <property type="term" value="F:metal ion binding"/>
    <property type="evidence" value="ECO:0007669"/>
    <property type="project" value="UniProtKB-ARBA"/>
</dbReference>
<dbReference type="GO" id="GO:0016491">
    <property type="term" value="F:oxidoreductase activity"/>
    <property type="evidence" value="ECO:0007669"/>
    <property type="project" value="UniProtKB-ARBA"/>
</dbReference>